<evidence type="ECO:0000256" key="5">
    <source>
        <dbReference type="ARBA" id="ARBA00023002"/>
    </source>
</evidence>
<evidence type="ECO:0000256" key="1">
    <source>
        <dbReference type="ARBA" id="ARBA00004985"/>
    </source>
</evidence>
<dbReference type="Gene3D" id="3.40.309.10">
    <property type="entry name" value="Aldehyde Dehydrogenase, Chain A, domain 2"/>
    <property type="match status" value="1"/>
</dbReference>
<comment type="subcellular location">
    <subcellularLocation>
        <location evidence="7">Cytoplasm</location>
    </subcellularLocation>
</comment>
<keyword evidence="3 7" id="KW-0641">Proline biosynthesis</keyword>
<dbReference type="InterPro" id="IPR020593">
    <property type="entry name" value="G-glutamylP_reductase_CS"/>
</dbReference>
<dbReference type="FunFam" id="3.40.309.10:FF:000006">
    <property type="entry name" value="Gamma-glutamyl phosphate reductase"/>
    <property type="match status" value="1"/>
</dbReference>
<evidence type="ECO:0000256" key="2">
    <source>
        <dbReference type="ARBA" id="ARBA00022605"/>
    </source>
</evidence>
<dbReference type="InterPro" id="IPR012134">
    <property type="entry name" value="Glu-5-SA_DH"/>
</dbReference>
<dbReference type="NCBIfam" id="TIGR00407">
    <property type="entry name" value="proA"/>
    <property type="match status" value="1"/>
</dbReference>
<dbReference type="UniPathway" id="UPA00098">
    <property type="reaction ID" value="UER00360"/>
</dbReference>
<dbReference type="InterPro" id="IPR016163">
    <property type="entry name" value="Ald_DH_C"/>
</dbReference>
<dbReference type="InterPro" id="IPR015590">
    <property type="entry name" value="Aldehyde_DH_dom"/>
</dbReference>
<feature type="domain" description="Aldehyde dehydrogenase" evidence="8">
    <location>
        <begin position="4"/>
        <end position="286"/>
    </location>
</feature>
<comment type="caution">
    <text evidence="9">The sequence shown here is derived from an EMBL/GenBank/DDBJ whole genome shotgun (WGS) entry which is preliminary data.</text>
</comment>
<dbReference type="Gene3D" id="3.40.605.10">
    <property type="entry name" value="Aldehyde Dehydrogenase, Chain A, domain 1"/>
    <property type="match status" value="1"/>
</dbReference>
<dbReference type="CDD" id="cd07079">
    <property type="entry name" value="ALDH_F18-19_ProA-GPR"/>
    <property type="match status" value="1"/>
</dbReference>
<evidence type="ECO:0000256" key="4">
    <source>
        <dbReference type="ARBA" id="ARBA00022857"/>
    </source>
</evidence>
<evidence type="ECO:0000313" key="10">
    <source>
        <dbReference type="Proteomes" id="UP000176938"/>
    </source>
</evidence>
<dbReference type="EMBL" id="METP01000044">
    <property type="protein sequence ID" value="OGC05370.1"/>
    <property type="molecule type" value="Genomic_DNA"/>
</dbReference>
<dbReference type="Pfam" id="PF00171">
    <property type="entry name" value="Aldedh"/>
    <property type="match status" value="1"/>
</dbReference>
<dbReference type="PIRSF" id="PIRSF000151">
    <property type="entry name" value="GPR"/>
    <property type="match status" value="1"/>
</dbReference>
<comment type="pathway">
    <text evidence="1 7">Amino-acid biosynthesis; L-proline biosynthesis; L-glutamate 5-semialdehyde from L-glutamate: step 2/2.</text>
</comment>
<keyword evidence="4 7" id="KW-0521">NADP</keyword>
<dbReference type="HAMAP" id="MF_00412">
    <property type="entry name" value="ProA"/>
    <property type="match status" value="1"/>
</dbReference>
<reference evidence="9 10" key="1">
    <citation type="journal article" date="2016" name="Nat. Commun.">
        <title>Thousands of microbial genomes shed light on interconnected biogeochemical processes in an aquifer system.</title>
        <authorList>
            <person name="Anantharaman K."/>
            <person name="Brown C.T."/>
            <person name="Hug L.A."/>
            <person name="Sharon I."/>
            <person name="Castelle C.J."/>
            <person name="Probst A.J."/>
            <person name="Thomas B.C."/>
            <person name="Singh A."/>
            <person name="Wilkins M.J."/>
            <person name="Karaoz U."/>
            <person name="Brodie E.L."/>
            <person name="Williams K.H."/>
            <person name="Hubbard S.S."/>
            <person name="Banfield J.F."/>
        </authorList>
    </citation>
    <scope>NUCLEOTIDE SEQUENCE [LARGE SCALE GENOMIC DNA]</scope>
</reference>
<dbReference type="EC" id="1.2.1.41" evidence="7"/>
<evidence type="ECO:0000256" key="3">
    <source>
        <dbReference type="ARBA" id="ARBA00022650"/>
    </source>
</evidence>
<evidence type="ECO:0000256" key="6">
    <source>
        <dbReference type="ARBA" id="ARBA00049024"/>
    </source>
</evidence>
<proteinExistence type="inferred from homology"/>
<protein>
    <recommendedName>
        <fullName evidence="7">Gamma-glutamyl phosphate reductase</fullName>
        <shortName evidence="7">GPR</shortName>
        <ecNumber evidence="7">1.2.1.41</ecNumber>
    </recommendedName>
    <alternativeName>
        <fullName evidence="7">Glutamate-5-semialdehyde dehydrogenase</fullName>
    </alternativeName>
    <alternativeName>
        <fullName evidence="7">Glutamyl-gamma-semialdehyde dehydrogenase</fullName>
        <shortName evidence="7">GSA dehydrogenase</shortName>
    </alternativeName>
</protein>
<dbReference type="GO" id="GO:0050661">
    <property type="term" value="F:NADP binding"/>
    <property type="evidence" value="ECO:0007669"/>
    <property type="project" value="InterPro"/>
</dbReference>
<dbReference type="NCBIfam" id="NF001221">
    <property type="entry name" value="PRK00197.1"/>
    <property type="match status" value="1"/>
</dbReference>
<dbReference type="InterPro" id="IPR016162">
    <property type="entry name" value="Ald_DH_N"/>
</dbReference>
<sequence length="417" mass="44666">MNTSEVARKGALAKEAARVLAITPTKTKNNALERMAEALDKNAKTIIDVNSIDLEAGGKKGLSRTLLDRLALDGKRIGGMIEGFKVVKSLPDPIGEVLAEWKRPNGLKIKKVRVPLGVIGIIYEARPNVTVDSAALCLKTGNAVILRGGSDALQSNIEITKVISEATYAAGLPKGAIQLITDSSRATAAELMRARDYIDVLIPRGGRNLIQTVVNEATVPVIETGEGNCHAYVGKFADLKMAEEIVFNAKVSRPSVCNAIETLLVDEKVAAVFIPPLFKSLKNAGVEIRGDKAILKIDPSVKPATDEDWRTEFLSLTLAVKVVSGVDEAIAHINKYGTKHSETIITKDKQAAAQFQAEIDAAAVYVNASTRFTDGFEFGFGAEIGISTQKLHARGPMGLAELTSYKYLIAGSGQTRN</sequence>
<comment type="function">
    <text evidence="7">Catalyzes the NADPH-dependent reduction of L-glutamate 5-phosphate into L-glutamate 5-semialdehyde and phosphate. The product spontaneously undergoes cyclization to form 1-pyrroline-5-carboxylate.</text>
</comment>
<dbReference type="SUPFAM" id="SSF53720">
    <property type="entry name" value="ALDH-like"/>
    <property type="match status" value="1"/>
</dbReference>
<evidence type="ECO:0000256" key="7">
    <source>
        <dbReference type="HAMAP-Rule" id="MF_00412"/>
    </source>
</evidence>
<keyword evidence="7" id="KW-0963">Cytoplasm</keyword>
<keyword evidence="2 7" id="KW-0028">Amino-acid biosynthesis</keyword>
<accession>A0A1F4RB37</accession>
<dbReference type="InterPro" id="IPR000965">
    <property type="entry name" value="GPR_dom"/>
</dbReference>
<keyword evidence="5 7" id="KW-0560">Oxidoreductase</keyword>
<evidence type="ECO:0000259" key="8">
    <source>
        <dbReference type="Pfam" id="PF00171"/>
    </source>
</evidence>
<dbReference type="GO" id="GO:0004350">
    <property type="term" value="F:glutamate-5-semialdehyde dehydrogenase activity"/>
    <property type="evidence" value="ECO:0007669"/>
    <property type="project" value="UniProtKB-UniRule"/>
</dbReference>
<name>A0A1F4RB37_UNCSA</name>
<gene>
    <name evidence="7" type="primary">proA</name>
    <name evidence="9" type="ORF">A3H38_06400</name>
</gene>
<dbReference type="GO" id="GO:0005737">
    <property type="term" value="C:cytoplasm"/>
    <property type="evidence" value="ECO:0007669"/>
    <property type="project" value="UniProtKB-SubCell"/>
</dbReference>
<comment type="similarity">
    <text evidence="7">Belongs to the gamma-glutamyl phosphate reductase family.</text>
</comment>
<dbReference type="PANTHER" id="PTHR11063:SF8">
    <property type="entry name" value="DELTA-1-PYRROLINE-5-CARBOXYLATE SYNTHASE"/>
    <property type="match status" value="1"/>
</dbReference>
<dbReference type="PANTHER" id="PTHR11063">
    <property type="entry name" value="GLUTAMATE SEMIALDEHYDE DEHYDROGENASE"/>
    <property type="match status" value="1"/>
</dbReference>
<dbReference type="Proteomes" id="UP000176938">
    <property type="component" value="Unassembled WGS sequence"/>
</dbReference>
<dbReference type="PROSITE" id="PS01223">
    <property type="entry name" value="PROA"/>
    <property type="match status" value="1"/>
</dbReference>
<comment type="catalytic activity">
    <reaction evidence="6 7">
        <text>L-glutamate 5-semialdehyde + phosphate + NADP(+) = L-glutamyl 5-phosphate + NADPH + H(+)</text>
        <dbReference type="Rhea" id="RHEA:19541"/>
        <dbReference type="ChEBI" id="CHEBI:15378"/>
        <dbReference type="ChEBI" id="CHEBI:43474"/>
        <dbReference type="ChEBI" id="CHEBI:57783"/>
        <dbReference type="ChEBI" id="CHEBI:58066"/>
        <dbReference type="ChEBI" id="CHEBI:58274"/>
        <dbReference type="ChEBI" id="CHEBI:58349"/>
        <dbReference type="EC" id="1.2.1.41"/>
    </reaction>
</comment>
<dbReference type="AlphaFoldDB" id="A0A1F4RB37"/>
<organism evidence="9 10">
    <name type="scientific">candidate division WOR-1 bacterium RIFCSPLOWO2_02_FULL_46_20</name>
    <dbReference type="NCBI Taxonomy" id="1802567"/>
    <lineage>
        <taxon>Bacteria</taxon>
        <taxon>Bacillati</taxon>
        <taxon>Saganbacteria</taxon>
    </lineage>
</organism>
<dbReference type="InterPro" id="IPR016161">
    <property type="entry name" value="Ald_DH/histidinol_DH"/>
</dbReference>
<evidence type="ECO:0000313" key="9">
    <source>
        <dbReference type="EMBL" id="OGC05370.1"/>
    </source>
</evidence>
<dbReference type="GO" id="GO:0055129">
    <property type="term" value="P:L-proline biosynthetic process"/>
    <property type="evidence" value="ECO:0007669"/>
    <property type="project" value="UniProtKB-UniRule"/>
</dbReference>